<evidence type="ECO:0000259" key="1">
    <source>
        <dbReference type="Pfam" id="PF13175"/>
    </source>
</evidence>
<dbReference type="Pfam" id="PF13304">
    <property type="entry name" value="AAA_21"/>
    <property type="match status" value="1"/>
</dbReference>
<keyword evidence="4" id="KW-1185">Reference proteome</keyword>
<dbReference type="InterPro" id="IPR014555">
    <property type="entry name" value="RecF-like"/>
</dbReference>
<dbReference type="EMBL" id="QZCW01000003">
    <property type="protein sequence ID" value="MCW5322731.1"/>
    <property type="molecule type" value="Genomic_DNA"/>
</dbReference>
<feature type="domain" description="Endonuclease GajA/Old nuclease/RecF-like AAA" evidence="1">
    <location>
        <begin position="10"/>
        <end position="55"/>
    </location>
</feature>
<dbReference type="Proteomes" id="UP001208935">
    <property type="component" value="Unassembled WGS sequence"/>
</dbReference>
<dbReference type="Pfam" id="PF13175">
    <property type="entry name" value="AAA_15"/>
    <property type="match status" value="1"/>
</dbReference>
<gene>
    <name evidence="3" type="ORF">D5039_16725</name>
</gene>
<protein>
    <submittedName>
        <fullName evidence="3">ATPase</fullName>
    </submittedName>
</protein>
<feature type="domain" description="ATPase AAA-type core" evidence="2">
    <location>
        <begin position="221"/>
        <end position="341"/>
    </location>
</feature>
<evidence type="ECO:0000313" key="4">
    <source>
        <dbReference type="Proteomes" id="UP001208935"/>
    </source>
</evidence>
<reference evidence="4" key="1">
    <citation type="submission" date="2023-07" db="EMBL/GenBank/DDBJ databases">
        <title>Verminephrobacter genomes.</title>
        <authorList>
            <person name="Lund M.B."/>
        </authorList>
    </citation>
    <scope>NUCLEOTIDE SEQUENCE [LARGE SCALE GENOMIC DNA]</scope>
    <source>
        <strain evidence="4">AtM5-05</strain>
    </source>
</reference>
<dbReference type="InterPro" id="IPR003959">
    <property type="entry name" value="ATPase_AAA_core"/>
</dbReference>
<dbReference type="Gene3D" id="3.40.50.300">
    <property type="entry name" value="P-loop containing nucleotide triphosphate hydrolases"/>
    <property type="match status" value="2"/>
</dbReference>
<organism evidence="3 4">
    <name type="scientific">Verminephrobacter aporrectodeae subsp. tuberculatae</name>
    <dbReference type="NCBI Taxonomy" id="1110392"/>
    <lineage>
        <taxon>Bacteria</taxon>
        <taxon>Pseudomonadati</taxon>
        <taxon>Pseudomonadota</taxon>
        <taxon>Betaproteobacteria</taxon>
        <taxon>Burkholderiales</taxon>
        <taxon>Comamonadaceae</taxon>
        <taxon>Verminephrobacter</taxon>
    </lineage>
</organism>
<evidence type="ECO:0000313" key="3">
    <source>
        <dbReference type="EMBL" id="MCW5322731.1"/>
    </source>
</evidence>
<dbReference type="SUPFAM" id="SSF52540">
    <property type="entry name" value="P-loop containing nucleoside triphosphate hydrolases"/>
    <property type="match status" value="1"/>
</dbReference>
<accession>A0ABT3KWK9</accession>
<name>A0ABT3KWK9_9BURK</name>
<dbReference type="RefSeq" id="WP_265282882.1">
    <property type="nucleotide sequence ID" value="NZ_QZCW01000003.1"/>
</dbReference>
<proteinExistence type="predicted"/>
<dbReference type="PIRSF" id="PIRSF029347">
    <property type="entry name" value="RecF"/>
    <property type="match status" value="1"/>
</dbReference>
<dbReference type="InterPro" id="IPR027417">
    <property type="entry name" value="P-loop_NTPase"/>
</dbReference>
<sequence>MATSTMVPRIENLRVQNFRALKDIELQNITPLTVLLGPNGSGKSTLFDVFNFLSECFQSGLRQAWDRRGRGKELKTRGSEGPVVIELKYRERPKTPLITYHLSIDETPKGPVVAEEWLAWKRGLHGRPFRFLEYRHGTGGVISGEHPDEKDQRQEVPLRAPDLIAVNTLGQIAQHPRVAALRDFITDWYVSYLSVDSTRAQPESGPQNRLSKTGDNLPNVIQYLMESHKDQFDRIMQVLRARIPRLERIDASPMPDGRLLLQVKDAPFEQPVLSKFASDGTLKMLAYLTVLYDPTPPQFIGIEEPENFLHPRLLPELGEECHRAAERTQLLVTTHSPFFLNSCRPQEVRILYRDEQGFTQVRTASDIQGIADFMDAGASLGHLWMEGHFGMSDPLRNQGAPCSLVGTAPGAKRSRRGD</sequence>
<dbReference type="PANTHER" id="PTHR40396">
    <property type="entry name" value="ATPASE-LIKE PROTEIN"/>
    <property type="match status" value="1"/>
</dbReference>
<comment type="caution">
    <text evidence="3">The sequence shown here is derived from an EMBL/GenBank/DDBJ whole genome shotgun (WGS) entry which is preliminary data.</text>
</comment>
<evidence type="ECO:0000259" key="2">
    <source>
        <dbReference type="Pfam" id="PF13304"/>
    </source>
</evidence>
<dbReference type="InterPro" id="IPR041685">
    <property type="entry name" value="AAA_GajA/Old/RecF-like"/>
</dbReference>
<dbReference type="PANTHER" id="PTHR40396:SF1">
    <property type="entry name" value="ATPASE AAA-TYPE CORE DOMAIN-CONTAINING PROTEIN"/>
    <property type="match status" value="1"/>
</dbReference>